<dbReference type="Pfam" id="PF20327">
    <property type="entry name" value="DUF6622"/>
    <property type="match status" value="1"/>
</dbReference>
<feature type="transmembrane region" description="Helical" evidence="1">
    <location>
        <begin position="96"/>
        <end position="113"/>
    </location>
</feature>
<keyword evidence="1" id="KW-0472">Membrane</keyword>
<name>A0A0F4QRS5_9GAMM</name>
<gene>
    <name evidence="2" type="ORF">TW77_07300</name>
</gene>
<dbReference type="Proteomes" id="UP000033452">
    <property type="component" value="Unassembled WGS sequence"/>
</dbReference>
<feature type="transmembrane region" description="Helical" evidence="1">
    <location>
        <begin position="65"/>
        <end position="84"/>
    </location>
</feature>
<accession>A0A0F4QRS5</accession>
<feature type="transmembrane region" description="Helical" evidence="1">
    <location>
        <begin position="133"/>
        <end position="159"/>
    </location>
</feature>
<dbReference type="EMBL" id="JXYA01000016">
    <property type="protein sequence ID" value="KJZ10049.1"/>
    <property type="molecule type" value="Genomic_DNA"/>
</dbReference>
<keyword evidence="1" id="KW-0812">Transmembrane</keyword>
<evidence type="ECO:0000256" key="1">
    <source>
        <dbReference type="SAM" id="Phobius"/>
    </source>
</evidence>
<protein>
    <recommendedName>
        <fullName evidence="4">DUF1453 domain-containing protein</fullName>
    </recommendedName>
</protein>
<feature type="transmembrane region" description="Helical" evidence="1">
    <location>
        <begin position="12"/>
        <end position="29"/>
    </location>
</feature>
<evidence type="ECO:0000313" key="3">
    <source>
        <dbReference type="Proteomes" id="UP000033452"/>
    </source>
</evidence>
<feature type="transmembrane region" description="Helical" evidence="1">
    <location>
        <begin position="36"/>
        <end position="53"/>
    </location>
</feature>
<dbReference type="OrthoDB" id="3034721at2"/>
<dbReference type="AlphaFoldDB" id="A0A0F4QRS5"/>
<comment type="caution">
    <text evidence="2">The sequence shown here is derived from an EMBL/GenBank/DDBJ whole genome shotgun (WGS) entry which is preliminary data.</text>
</comment>
<evidence type="ECO:0000313" key="2">
    <source>
        <dbReference type="EMBL" id="KJZ10049.1"/>
    </source>
</evidence>
<evidence type="ECO:0008006" key="4">
    <source>
        <dbReference type="Google" id="ProtNLM"/>
    </source>
</evidence>
<keyword evidence="3" id="KW-1185">Reference proteome</keyword>
<keyword evidence="1" id="KW-1133">Transmembrane helix</keyword>
<reference evidence="2 3" key="1">
    <citation type="journal article" date="2015" name="BMC Genomics">
        <title>Genome mining reveals unlocked bioactive potential of marine Gram-negative bacteria.</title>
        <authorList>
            <person name="Machado H."/>
            <person name="Sonnenschein E.C."/>
            <person name="Melchiorsen J."/>
            <person name="Gram L."/>
        </authorList>
    </citation>
    <scope>NUCLEOTIDE SEQUENCE [LARGE SCALE GENOMIC DNA]</scope>
    <source>
        <strain evidence="2 3">S2471</strain>
    </source>
</reference>
<sequence length="169" mass="19003">MIFEILKHTPRWLFGLFLFLIVLGFQQLKDRTVNKILIFPLPVGMIFMSYAGVRSSFGFSLGPVGLWFFGVASTTAFLASMFPVKGLKYHADVGKLLIPGSCFPLVFMMAIFFTKYIVGVMNVLAPTWVSNIYVIYLCSFVYGAFSGVFFARAVSMWLACNPMRKELSV</sequence>
<dbReference type="InterPro" id="IPR046730">
    <property type="entry name" value="DUF6622"/>
</dbReference>
<dbReference type="RefSeq" id="WP_046004321.1">
    <property type="nucleotide sequence ID" value="NZ_JXYA01000016.1"/>
</dbReference>
<proteinExistence type="predicted"/>
<dbReference type="PATRIC" id="fig|43658.5.peg.1539"/>
<organism evidence="2 3">
    <name type="scientific">Pseudoalteromonas rubra</name>
    <dbReference type="NCBI Taxonomy" id="43658"/>
    <lineage>
        <taxon>Bacteria</taxon>
        <taxon>Pseudomonadati</taxon>
        <taxon>Pseudomonadota</taxon>
        <taxon>Gammaproteobacteria</taxon>
        <taxon>Alteromonadales</taxon>
        <taxon>Pseudoalteromonadaceae</taxon>
        <taxon>Pseudoalteromonas</taxon>
    </lineage>
</organism>